<keyword evidence="9" id="KW-1185">Reference proteome</keyword>
<evidence type="ECO:0000256" key="1">
    <source>
        <dbReference type="ARBA" id="ARBA00007957"/>
    </source>
</evidence>
<evidence type="ECO:0000256" key="2">
    <source>
        <dbReference type="ARBA" id="ARBA00022491"/>
    </source>
</evidence>
<keyword evidence="4" id="KW-0805">Transcription regulation</keyword>
<dbReference type="SUPFAM" id="SSF46785">
    <property type="entry name" value="Winged helix' DNA-binding domain"/>
    <property type="match status" value="1"/>
</dbReference>
<evidence type="ECO:0000256" key="3">
    <source>
        <dbReference type="ARBA" id="ARBA00022833"/>
    </source>
</evidence>
<organism evidence="8 9">
    <name type="scientific">Bosea rubneri</name>
    <dbReference type="NCBI Taxonomy" id="3075434"/>
    <lineage>
        <taxon>Bacteria</taxon>
        <taxon>Pseudomonadati</taxon>
        <taxon>Pseudomonadota</taxon>
        <taxon>Alphaproteobacteria</taxon>
        <taxon>Hyphomicrobiales</taxon>
        <taxon>Boseaceae</taxon>
        <taxon>Bosea</taxon>
    </lineage>
</organism>
<evidence type="ECO:0000256" key="7">
    <source>
        <dbReference type="SAM" id="MobiDB-lite"/>
    </source>
</evidence>
<evidence type="ECO:0000256" key="4">
    <source>
        <dbReference type="ARBA" id="ARBA00023015"/>
    </source>
</evidence>
<dbReference type="PANTHER" id="PTHR33202">
    <property type="entry name" value="ZINC UPTAKE REGULATION PROTEIN"/>
    <property type="match status" value="1"/>
</dbReference>
<keyword evidence="6" id="KW-0804">Transcription</keyword>
<comment type="similarity">
    <text evidence="1">Belongs to the Fur family.</text>
</comment>
<comment type="caution">
    <text evidence="8">The sequence shown here is derived from an EMBL/GenBank/DDBJ whole genome shotgun (WGS) entry which is preliminary data.</text>
</comment>
<dbReference type="RefSeq" id="WP_316018521.1">
    <property type="nucleotide sequence ID" value="NZ_JAWDID010000015.1"/>
</dbReference>
<evidence type="ECO:0000256" key="5">
    <source>
        <dbReference type="ARBA" id="ARBA00023125"/>
    </source>
</evidence>
<keyword evidence="5" id="KW-0238">DNA-binding</keyword>
<gene>
    <name evidence="8" type="ORF">RKE40_12285</name>
</gene>
<protein>
    <submittedName>
        <fullName evidence="8">Transcriptional repressor</fullName>
    </submittedName>
</protein>
<dbReference type="Proteomes" id="UP001254257">
    <property type="component" value="Unassembled WGS sequence"/>
</dbReference>
<dbReference type="EMBL" id="JAWDID010000015">
    <property type="protein sequence ID" value="MDU0340670.1"/>
    <property type="molecule type" value="Genomic_DNA"/>
</dbReference>
<dbReference type="InterPro" id="IPR036390">
    <property type="entry name" value="WH_DNA-bd_sf"/>
</dbReference>
<reference evidence="8 9" key="1">
    <citation type="submission" date="2023-09" db="EMBL/GenBank/DDBJ databases">
        <title>Whole genome shotgun sequencing (WGS) of Bosea sp. ZW T0_25, isolated from stored onions (Allium cepa).</title>
        <authorList>
            <person name="Stoll D.A."/>
            <person name="Huch M."/>
        </authorList>
    </citation>
    <scope>NUCLEOTIDE SEQUENCE [LARGE SCALE GENOMIC DNA]</scope>
    <source>
        <strain evidence="8 9">ZW T0_25</strain>
    </source>
</reference>
<keyword evidence="3" id="KW-0862">Zinc</keyword>
<dbReference type="InterPro" id="IPR036388">
    <property type="entry name" value="WH-like_DNA-bd_sf"/>
</dbReference>
<dbReference type="InterPro" id="IPR043135">
    <property type="entry name" value="Fur_C"/>
</dbReference>
<dbReference type="InterPro" id="IPR002481">
    <property type="entry name" value="FUR"/>
</dbReference>
<name>A0ABU3S7A0_9HYPH</name>
<feature type="region of interest" description="Disordered" evidence="7">
    <location>
        <begin position="1"/>
        <end position="26"/>
    </location>
</feature>
<dbReference type="Pfam" id="PF01475">
    <property type="entry name" value="FUR"/>
    <property type="match status" value="1"/>
</dbReference>
<keyword evidence="2" id="KW-0678">Repressor</keyword>
<dbReference type="Gene3D" id="3.30.1490.190">
    <property type="match status" value="1"/>
</dbReference>
<dbReference type="Gene3D" id="1.10.10.10">
    <property type="entry name" value="Winged helix-like DNA-binding domain superfamily/Winged helix DNA-binding domain"/>
    <property type="match status" value="1"/>
</dbReference>
<sequence length="187" mass="20514">MTKMQPDAHHHGDDHGHLHAHERGHEHGLCQHAHDHADQAEAGLARAEAVCSERGLRLTPIRRKTLEALYADHRPVGAYDLADRISPPGGRRLAPISIYRALDFLVEQGFVHRLSSRNAFIACPHGHGADEAVAFLICEVCGGVDEDASPAMRSAIRGMAQARQFKTSYQVVEIVGRCEHCRNAEAA</sequence>
<evidence type="ECO:0000313" key="8">
    <source>
        <dbReference type="EMBL" id="MDU0340670.1"/>
    </source>
</evidence>
<accession>A0ABU3S7A0</accession>
<dbReference type="PANTHER" id="PTHR33202:SF6">
    <property type="entry name" value="ZINC UPTAKE REGULATION PROTEIN"/>
    <property type="match status" value="1"/>
</dbReference>
<evidence type="ECO:0000256" key="6">
    <source>
        <dbReference type="ARBA" id="ARBA00023163"/>
    </source>
</evidence>
<evidence type="ECO:0000313" key="9">
    <source>
        <dbReference type="Proteomes" id="UP001254257"/>
    </source>
</evidence>
<proteinExistence type="inferred from homology"/>